<dbReference type="Gene3D" id="2.60.120.200">
    <property type="match status" value="1"/>
</dbReference>
<sequence length="2832" mass="315000">MQHSLKKFLRLFSVLVLMSFCVDGLGQQGLSAPFIDSIPVKKDSFRIVRDELFYSTVLHSKLVKPYYEKNIVTLKFNESAGFILSGPFSVTTVIRTDFVKYRSATDSVTGNRLDTLTINYNAADTAKYNSQHSVVFDSMQNVKITVTKVTITGTGSTADIVKSMLVENQVQPSPNFLFSCTANALTAITIDTDPSKISTTGELNILWPLSIGADEYDLEWAFIDQGALESGEYGNATSPDAGFAAKVFLNNATRITTSDLNYKIPLIFPGQGTLYVRVRAVQKGVAGARYTSEWSSSTLPGGLGSYYFTGHQPNLNWQSSVSFAEEGKRKVVVSYYDGTLRSRQTVTKDNTVNRTVVAETFYDYQGRPVIQVLPAPTLSRLIEYSAGFNHTTDNKEYNKSTYDLLLNPAAYCGQSAPEMGVQASGAARYYSSASAGSGNLERFLADAEGYAFTETEYTQDNTGRISRQGGVGKSFKLGSDHETKYFYATAGQDELDALFGTEVGDHSHYFKNAVRDANGQFSISYVDMHGRTIATALAGTGDANNNLVKLASYNAPETITEHVTEPSDNVIKDLVMESHRSMLVTNEGKYLFHYDLDPQTFKKENCQEDSICYNCLYDLEIIITGDCNNQNMPGKTTFMKTIKHGSLAMINDTCGKASVGIHLVDSLFLLPGNYEITKKLSVSKYAADFYRENVFVPNNTCTTEEQFIEQSRQLALQAECAPTCSSCNEALGGSFEGFYQNYIDSTGIDISNTDTAGLWKEVWVIYQDAKATCDALCGIVPSEYDEIKNLMLADMTASSGQYANNPEDFDVVTTTNNYSIFQPFRGMTPYKGKQYLDEFGNETKILNDNGQMVYPKDLDPEQFARKFKDSWAEALLIEHPEFCKLELLESFKASLEWNVRFENTPTYAQALANGYLTPFTVGVDQDPLAAATTGNLLAVKNSLQSKLNSYVSGTSEGVTAFLSMEEMAVKGVSCDQGDFECLNDFDTNKKHFSDLCAGEQEMAWKLFKSLYLSTKRELIYNSINTSSTCSITPASLFAIQKMPRFVSSQDLTQTNQDGLKYWNELSSSSNKTIMNDSIAVRMDSAYSKNCQAYAKMWFDDLRKCVEYDSADIVDEIIPALVEVCKSGSDANHPFGSRERPDGYSFDNVINAYNASHSIEKDEFCNADVLSAPGGFSIKPPLTNQQVYTKPDSCTCSTISARHNEYLLYAPGSYSSFSNFMKEKHNAEISDADLTTLLELCNGTSVCRYIAAPVVLPPALQCGSDAGCKTCSEVGAVYAQFDTTYDFEPTREEVDEVHQRRNKLFENFMNSRLGLNKSTLEYLDFRDTCSAIGSFSNLTYNAGTSNCVSCDSLQKLVNLYFDTLNANAGSESQMLIFIRDTLNKKGLVTDTLTIKNALNNCNNSWQKNVAFNSKDILVFRGEDWVTPGVSPYPKPKNLGIGKDGANCSIEFWAKPNKLVNTQTFLSLGGNTDGSYDFAKPFNTGTFRGYLSVLQDGQLYFGVGGAPISTPVNRCLSLRIRTIDTISKDQWHHIVLTRTGSGKNVSDLHIFVDNQRMNTEVVLGCDTVANGNMAPDSCRGLFIFAGNISGGSNDPVPFMRNLRLYNRALDSAEISYNYFQCDGLPYSQDSIRLWAKFNEGKGRAKDYTSYNTPARYLNEASPGFDTIVINKRAWTGTKGLVSASTCAIHLDNALCEYIAKDSLLLCSNVSYPQVEIKTPDICSDSAFFAISDGTNRFSKYSDSLEGEFDSAYMAKCLQAYKYESFTVTHSVSEYHYTLYYYDQAGNLVKTVPPADVHPNRTTGWLADVKTSRAQKIQLVPVRKQATDYRYNSLNQVVKQTTPDAGLSEFFYDRLGRLVVSKNRKQAVSNKYSYTKYDELGRITEVGELTSSAAMNFTVSKDITALNNWMTDPTTAASRKEITLTTYDTVYPVSLAPYLTQRHLRNRVSWTAVYATATARQNIVDQTTATFYSYDIHGNVDTLLQDYAIGSMQQSGNRFKKIVYDYDLISGKVNMVSYQPDKIDAFYHKYSYDAENRLTDVYTSANKIHWEHDAYYEYYRHGPLGRMVLGQQQVQGVDYAYTLQGWLKGINSTALTPAGDMGSDGDAGKTVARDAFGFALHYFGPDDYKPVSSTKTVFASGNNGSGADFKPLFNGNIAAISNSLRFGNNVPTKPLLYQYTYDQLNRLVGMQAETGLDTTTNTWTPVKTNDYKEAVTYDANGNIITYDRNGAANINGIAMDALKYKYYYIDQSGNRQSYNPASPPAANTVKTYTNQLAYIDDISSSYTDDIDAQASGNYVYDEIGNLIKDNAENIDEIQWTVYGKIKRIIKKQGGTVISQIDYTYDAAGNRISKIVGNKETWYVRDGSGNVMGVYTKDAGINNGHLTLDEVHLYGSSRFGLIKANIDVTQNYIPPANGGKYFLTFTRGKKFFELTNHLGNVLATVSDKKVSIAKASPNQNQVSYYLPHIISANDYYPGGMQMPGRAYSSSTYRYGFNGKEQDNEVKETGNQIDYGMRVHDPRLGRFLSIDPLTRNYPWYTPYQFAGNTPIQAIDLDGEEPKIIISSAPTGYTMIKVYGSPGRGIYPNERIAVPTYQAKLIDISNPSKTLATFNVTRDSWYSRGSKTETYKTTKTVKEYSPLDIFHWFPESKQVEETHTKTTYYLTNRAFEPADGGKNLYTGVYHTMPHNTNLKGFELRQNGSNSIAAVPFTKDMNTYLDGQPIDDARSNLSKAGGINFHIGGFYYNSGMNMNRLAGSYGCFMFTPGSSTFSSSGQAEGYFNTLLNLQTSNGDYNKLLEQINELRQKYGGQMFIEIQKRNNYEKTKEVSTTTTTTTN</sequence>
<evidence type="ECO:0008006" key="3">
    <source>
        <dbReference type="Google" id="ProtNLM"/>
    </source>
</evidence>
<proteinExistence type="predicted"/>
<dbReference type="InterPro" id="IPR022385">
    <property type="entry name" value="Rhs_assc_core"/>
</dbReference>
<dbReference type="NCBIfam" id="TIGR03696">
    <property type="entry name" value="Rhs_assc_core"/>
    <property type="match status" value="1"/>
</dbReference>
<evidence type="ECO:0000313" key="2">
    <source>
        <dbReference type="Proteomes" id="UP000628448"/>
    </source>
</evidence>
<dbReference type="RefSeq" id="WP_196991146.1">
    <property type="nucleotide sequence ID" value="NZ_JADWYR010000002.1"/>
</dbReference>
<protein>
    <recommendedName>
        <fullName evidence="3">RHS repeat-associated core domain-containing protein</fullName>
    </recommendedName>
</protein>
<dbReference type="InterPro" id="IPR050708">
    <property type="entry name" value="T6SS_VgrG/RHS"/>
</dbReference>
<dbReference type="InterPro" id="IPR013320">
    <property type="entry name" value="ConA-like_dom_sf"/>
</dbReference>
<comment type="caution">
    <text evidence="1">The sequence shown here is derived from an EMBL/GenBank/DDBJ whole genome shotgun (WGS) entry which is preliminary data.</text>
</comment>
<organism evidence="1 2">
    <name type="scientific">Panacibacter microcysteis</name>
    <dbReference type="NCBI Taxonomy" id="2793269"/>
    <lineage>
        <taxon>Bacteria</taxon>
        <taxon>Pseudomonadati</taxon>
        <taxon>Bacteroidota</taxon>
        <taxon>Chitinophagia</taxon>
        <taxon>Chitinophagales</taxon>
        <taxon>Chitinophagaceae</taxon>
        <taxon>Panacibacter</taxon>
    </lineage>
</organism>
<dbReference type="SUPFAM" id="SSF49899">
    <property type="entry name" value="Concanavalin A-like lectins/glucanases"/>
    <property type="match status" value="1"/>
</dbReference>
<evidence type="ECO:0000313" key="1">
    <source>
        <dbReference type="EMBL" id="MBG9377044.1"/>
    </source>
</evidence>
<name>A0A931E8D7_9BACT</name>
<dbReference type="Proteomes" id="UP000628448">
    <property type="component" value="Unassembled WGS sequence"/>
</dbReference>
<gene>
    <name evidence="1" type="ORF">I5907_12435</name>
</gene>
<dbReference type="PANTHER" id="PTHR32305">
    <property type="match status" value="1"/>
</dbReference>
<reference evidence="1" key="1">
    <citation type="submission" date="2020-11" db="EMBL/GenBank/DDBJ databases">
        <title>Bacterial whole genome sequence for Panacibacter sp. DH6.</title>
        <authorList>
            <person name="Le V."/>
            <person name="Ko S."/>
            <person name="Ahn C.-Y."/>
            <person name="Oh H.-M."/>
        </authorList>
    </citation>
    <scope>NUCLEOTIDE SEQUENCE</scope>
    <source>
        <strain evidence="1">DH6</strain>
    </source>
</reference>
<dbReference type="EMBL" id="JADWYR010000002">
    <property type="protein sequence ID" value="MBG9377044.1"/>
    <property type="molecule type" value="Genomic_DNA"/>
</dbReference>
<dbReference type="PANTHER" id="PTHR32305:SF15">
    <property type="entry name" value="PROTEIN RHSA-RELATED"/>
    <property type="match status" value="1"/>
</dbReference>
<dbReference type="GO" id="GO:0005975">
    <property type="term" value="P:carbohydrate metabolic process"/>
    <property type="evidence" value="ECO:0007669"/>
    <property type="project" value="UniProtKB-ARBA"/>
</dbReference>
<accession>A0A931E8D7</accession>
<dbReference type="Gene3D" id="2.180.10.10">
    <property type="entry name" value="RHS repeat-associated core"/>
    <property type="match status" value="1"/>
</dbReference>
<dbReference type="GO" id="GO:0004553">
    <property type="term" value="F:hydrolase activity, hydrolyzing O-glycosyl compounds"/>
    <property type="evidence" value="ECO:0007669"/>
    <property type="project" value="UniProtKB-ARBA"/>
</dbReference>
<keyword evidence="2" id="KW-1185">Reference proteome</keyword>